<keyword evidence="2" id="KW-1185">Reference proteome</keyword>
<dbReference type="EMBL" id="JAHRHJ020000010">
    <property type="protein sequence ID" value="KAH9298762.1"/>
    <property type="molecule type" value="Genomic_DNA"/>
</dbReference>
<reference evidence="1 2" key="1">
    <citation type="journal article" date="2021" name="Nat. Plants">
        <title>The Taxus genome provides insights into paclitaxel biosynthesis.</title>
        <authorList>
            <person name="Xiong X."/>
            <person name="Gou J."/>
            <person name="Liao Q."/>
            <person name="Li Y."/>
            <person name="Zhou Q."/>
            <person name="Bi G."/>
            <person name="Li C."/>
            <person name="Du R."/>
            <person name="Wang X."/>
            <person name="Sun T."/>
            <person name="Guo L."/>
            <person name="Liang H."/>
            <person name="Lu P."/>
            <person name="Wu Y."/>
            <person name="Zhang Z."/>
            <person name="Ro D.K."/>
            <person name="Shang Y."/>
            <person name="Huang S."/>
            <person name="Yan J."/>
        </authorList>
    </citation>
    <scope>NUCLEOTIDE SEQUENCE [LARGE SCALE GENOMIC DNA]</scope>
    <source>
        <strain evidence="1">Ta-2019</strain>
    </source>
</reference>
<evidence type="ECO:0000313" key="1">
    <source>
        <dbReference type="EMBL" id="KAH9298762.1"/>
    </source>
</evidence>
<accession>A0AA38CJG2</accession>
<protein>
    <submittedName>
        <fullName evidence="1">Uncharacterized protein</fullName>
    </submittedName>
</protein>
<dbReference type="AlphaFoldDB" id="A0AA38CJG2"/>
<proteinExistence type="predicted"/>
<feature type="non-terminal residue" evidence="1">
    <location>
        <position position="68"/>
    </location>
</feature>
<organism evidence="1 2">
    <name type="scientific">Taxus chinensis</name>
    <name type="common">Chinese yew</name>
    <name type="synonym">Taxus wallichiana var. chinensis</name>
    <dbReference type="NCBI Taxonomy" id="29808"/>
    <lineage>
        <taxon>Eukaryota</taxon>
        <taxon>Viridiplantae</taxon>
        <taxon>Streptophyta</taxon>
        <taxon>Embryophyta</taxon>
        <taxon>Tracheophyta</taxon>
        <taxon>Spermatophyta</taxon>
        <taxon>Pinopsida</taxon>
        <taxon>Pinidae</taxon>
        <taxon>Conifers II</taxon>
        <taxon>Cupressales</taxon>
        <taxon>Taxaceae</taxon>
        <taxon>Taxus</taxon>
    </lineage>
</organism>
<comment type="caution">
    <text evidence="1">The sequence shown here is derived from an EMBL/GenBank/DDBJ whole genome shotgun (WGS) entry which is preliminary data.</text>
</comment>
<gene>
    <name evidence="1" type="ORF">KI387_030444</name>
</gene>
<dbReference type="Proteomes" id="UP000824469">
    <property type="component" value="Unassembled WGS sequence"/>
</dbReference>
<name>A0AA38CJG2_TAXCH</name>
<sequence length="68" mass="7301">MDEILKVWEEGLADELSFEPIVALGRGGLVDKGAIAEVVEEAMTEDKMVVVEDEAVAVVDEVAVVVDE</sequence>
<evidence type="ECO:0000313" key="2">
    <source>
        <dbReference type="Proteomes" id="UP000824469"/>
    </source>
</evidence>